<protein>
    <submittedName>
        <fullName evidence="1">Uncharacterized protein</fullName>
    </submittedName>
</protein>
<dbReference type="EMBL" id="JBHSPA010000031">
    <property type="protein sequence ID" value="MFC5827576.1"/>
    <property type="molecule type" value="Genomic_DNA"/>
</dbReference>
<dbReference type="RefSeq" id="WP_379517081.1">
    <property type="nucleotide sequence ID" value="NZ_JBHSPA010000031.1"/>
</dbReference>
<proteinExistence type="predicted"/>
<name>A0ABW1CSX3_9ACTN</name>
<reference evidence="2" key="1">
    <citation type="journal article" date="2019" name="Int. J. Syst. Evol. Microbiol.">
        <title>The Global Catalogue of Microorganisms (GCM) 10K type strain sequencing project: providing services to taxonomists for standard genome sequencing and annotation.</title>
        <authorList>
            <consortium name="The Broad Institute Genomics Platform"/>
            <consortium name="The Broad Institute Genome Sequencing Center for Infectious Disease"/>
            <person name="Wu L."/>
            <person name="Ma J."/>
        </authorList>
    </citation>
    <scope>NUCLEOTIDE SEQUENCE [LARGE SCALE GENOMIC DNA]</scope>
    <source>
        <strain evidence="2">CCUG 53903</strain>
    </source>
</reference>
<gene>
    <name evidence="1" type="ORF">ACFPZ3_27265</name>
</gene>
<dbReference type="Proteomes" id="UP001596058">
    <property type="component" value="Unassembled WGS sequence"/>
</dbReference>
<evidence type="ECO:0000313" key="2">
    <source>
        <dbReference type="Proteomes" id="UP001596058"/>
    </source>
</evidence>
<accession>A0ABW1CSX3</accession>
<evidence type="ECO:0000313" key="1">
    <source>
        <dbReference type="EMBL" id="MFC5827576.1"/>
    </source>
</evidence>
<comment type="caution">
    <text evidence="1">The sequence shown here is derived from an EMBL/GenBank/DDBJ whole genome shotgun (WGS) entry which is preliminary data.</text>
</comment>
<sequence>MAQLVQVRPVPARGLSANVCGQVRLALLEARPAGLTARQLVAATGLSLFQVRKGILYIREVSAMANLTPLIWTYASGYAFASMPDDWIVYERSHLRTELTRIGRFLSLSRVPRGRQACEASGFRGTCPTGYLGLSGTSVTWGPIL</sequence>
<keyword evidence="2" id="KW-1185">Reference proteome</keyword>
<organism evidence="1 2">
    <name type="scientific">Nonomuraea insulae</name>
    <dbReference type="NCBI Taxonomy" id="1616787"/>
    <lineage>
        <taxon>Bacteria</taxon>
        <taxon>Bacillati</taxon>
        <taxon>Actinomycetota</taxon>
        <taxon>Actinomycetes</taxon>
        <taxon>Streptosporangiales</taxon>
        <taxon>Streptosporangiaceae</taxon>
        <taxon>Nonomuraea</taxon>
    </lineage>
</organism>